<accession>A0A179GS00</accession>
<dbReference type="Proteomes" id="UP000078240">
    <property type="component" value="Unassembled WGS sequence"/>
</dbReference>
<dbReference type="InterPro" id="IPR054505">
    <property type="entry name" value="Myb_DNA-bind_8"/>
</dbReference>
<proteinExistence type="predicted"/>
<reference evidence="4" key="1">
    <citation type="submission" date="2015-05" db="EMBL/GenBank/DDBJ databases">
        <authorList>
            <person name="Wang D.B."/>
            <person name="Wang M."/>
        </authorList>
    </citation>
    <scope>NUCLEOTIDE SEQUENCE</scope>
    <source>
        <strain evidence="4">36-1</strain>
    </source>
</reference>
<reference evidence="3 5" key="3">
    <citation type="submission" date="2016-01" db="EMBL/GenBank/DDBJ databases">
        <title>Biosynthesis of antibiotic leucinostatins and their inhibition on Phytophthora in bio-control Purpureocillium lilacinum.</title>
        <authorList>
            <person name="Wang G."/>
            <person name="Liu Z."/>
            <person name="Lin R."/>
            <person name="Li E."/>
            <person name="Mao Z."/>
            <person name="Ling J."/>
            <person name="Yin W."/>
            <person name="Xie B."/>
        </authorList>
    </citation>
    <scope>NUCLEOTIDE SEQUENCE [LARGE SCALE GENOMIC DNA]</scope>
    <source>
        <strain evidence="3">PLBJ-1</strain>
    </source>
</reference>
<evidence type="ECO:0000313" key="6">
    <source>
        <dbReference type="Proteomes" id="UP000245956"/>
    </source>
</evidence>
<dbReference type="Pfam" id="PF22980">
    <property type="entry name" value="Myb_DNA-bind_8"/>
    <property type="match status" value="1"/>
</dbReference>
<evidence type="ECO:0000256" key="1">
    <source>
        <dbReference type="SAM" id="MobiDB-lite"/>
    </source>
</evidence>
<protein>
    <recommendedName>
        <fullName evidence="2">Myb-like DNA-binding domain-containing protein</fullName>
    </recommendedName>
</protein>
<dbReference type="EMBL" id="LCWV01000004">
    <property type="protein sequence ID" value="PWI73992.1"/>
    <property type="molecule type" value="Genomic_DNA"/>
</dbReference>
<feature type="compositionally biased region" description="Basic and acidic residues" evidence="1">
    <location>
        <begin position="134"/>
        <end position="154"/>
    </location>
</feature>
<name>A0A179GS00_PURLI</name>
<evidence type="ECO:0000313" key="3">
    <source>
        <dbReference type="EMBL" id="OAQ80120.1"/>
    </source>
</evidence>
<reference evidence="4 6" key="2">
    <citation type="journal article" date="2016" name="Front. Microbiol.">
        <title>Genome and transcriptome sequences reveal the specific parasitism of the nematophagous Purpureocillium lilacinum 36-1.</title>
        <authorList>
            <person name="Xie J."/>
            <person name="Li S."/>
            <person name="Mo C."/>
            <person name="Xiao X."/>
            <person name="Peng D."/>
            <person name="Wang G."/>
            <person name="Xiao Y."/>
        </authorList>
    </citation>
    <scope>NUCLEOTIDE SEQUENCE [LARGE SCALE GENOMIC DNA]</scope>
    <source>
        <strain evidence="4 6">36-1</strain>
    </source>
</reference>
<comment type="caution">
    <text evidence="3">The sequence shown here is derived from an EMBL/GenBank/DDBJ whole genome shotgun (WGS) entry which is preliminary data.</text>
</comment>
<feature type="domain" description="Myb-like DNA-binding" evidence="2">
    <location>
        <begin position="15"/>
        <end position="62"/>
    </location>
</feature>
<evidence type="ECO:0000313" key="5">
    <source>
        <dbReference type="Proteomes" id="UP000078240"/>
    </source>
</evidence>
<dbReference type="AlphaFoldDB" id="A0A179GS00"/>
<sequence>MSATTPTNKTENRADEQVRFLVCCIKHANNGKPNFDAVAQEMNIVSKAAAQKRYERLLKAHAARAASKESDDTDIAQTPQSTPVKRKNVRGTPVSAKKVKVEVVKKEEAQSPQPVRETARVRETAPEPSSPESADERNKEQKDEAVKQEVKDDSDLSDAPDALSDTEDGV</sequence>
<dbReference type="EMBL" id="LSBH01000004">
    <property type="protein sequence ID" value="OAQ80120.1"/>
    <property type="molecule type" value="Genomic_DNA"/>
</dbReference>
<gene>
    <name evidence="4" type="ORF">PCL_09268</name>
    <name evidence="3" type="ORF">VFPBJ_05705</name>
</gene>
<feature type="region of interest" description="Disordered" evidence="1">
    <location>
        <begin position="62"/>
        <end position="170"/>
    </location>
</feature>
<evidence type="ECO:0000259" key="2">
    <source>
        <dbReference type="Pfam" id="PF22980"/>
    </source>
</evidence>
<feature type="compositionally biased region" description="Basic and acidic residues" evidence="1">
    <location>
        <begin position="99"/>
        <end position="109"/>
    </location>
</feature>
<organism evidence="3 5">
    <name type="scientific">Purpureocillium lilacinum</name>
    <name type="common">Paecilomyces lilacinus</name>
    <dbReference type="NCBI Taxonomy" id="33203"/>
    <lineage>
        <taxon>Eukaryota</taxon>
        <taxon>Fungi</taxon>
        <taxon>Dikarya</taxon>
        <taxon>Ascomycota</taxon>
        <taxon>Pezizomycotina</taxon>
        <taxon>Sordariomycetes</taxon>
        <taxon>Hypocreomycetidae</taxon>
        <taxon>Hypocreales</taxon>
        <taxon>Ophiocordycipitaceae</taxon>
        <taxon>Purpureocillium</taxon>
    </lineage>
</organism>
<dbReference type="Proteomes" id="UP000245956">
    <property type="component" value="Unassembled WGS sequence"/>
</dbReference>
<evidence type="ECO:0000313" key="4">
    <source>
        <dbReference type="EMBL" id="PWI73992.1"/>
    </source>
</evidence>